<organism evidence="1 2">
    <name type="scientific">Stephania cephalantha</name>
    <dbReference type="NCBI Taxonomy" id="152367"/>
    <lineage>
        <taxon>Eukaryota</taxon>
        <taxon>Viridiplantae</taxon>
        <taxon>Streptophyta</taxon>
        <taxon>Embryophyta</taxon>
        <taxon>Tracheophyta</taxon>
        <taxon>Spermatophyta</taxon>
        <taxon>Magnoliopsida</taxon>
        <taxon>Ranunculales</taxon>
        <taxon>Menispermaceae</taxon>
        <taxon>Menispermoideae</taxon>
        <taxon>Cissampelideae</taxon>
        <taxon>Stephania</taxon>
    </lineage>
</organism>
<proteinExistence type="predicted"/>
<keyword evidence="2" id="KW-1185">Reference proteome</keyword>
<dbReference type="AlphaFoldDB" id="A0AAP0NTX3"/>
<gene>
    <name evidence="1" type="ORF">Scep_017770</name>
</gene>
<accession>A0AAP0NTX3</accession>
<comment type="caution">
    <text evidence="1">The sequence shown here is derived from an EMBL/GenBank/DDBJ whole genome shotgun (WGS) entry which is preliminary data.</text>
</comment>
<protein>
    <submittedName>
        <fullName evidence="1">Uncharacterized protein</fullName>
    </submittedName>
</protein>
<dbReference type="Proteomes" id="UP001419268">
    <property type="component" value="Unassembled WGS sequence"/>
</dbReference>
<sequence length="68" mass="7566">MLRFPMEAHVPFFPIRAIFIHHHCHRPPPPPASSSSSLHRRLVAFTTPLSLQSSECITSEATDASGMK</sequence>
<reference evidence="1 2" key="1">
    <citation type="submission" date="2024-01" db="EMBL/GenBank/DDBJ databases">
        <title>Genome assemblies of Stephania.</title>
        <authorList>
            <person name="Yang L."/>
        </authorList>
    </citation>
    <scope>NUCLEOTIDE SEQUENCE [LARGE SCALE GENOMIC DNA]</scope>
    <source>
        <strain evidence="1">JXDWG</strain>
        <tissue evidence="1">Leaf</tissue>
    </source>
</reference>
<name>A0AAP0NTX3_9MAGN</name>
<evidence type="ECO:0000313" key="1">
    <source>
        <dbReference type="EMBL" id="KAK9119677.1"/>
    </source>
</evidence>
<evidence type="ECO:0000313" key="2">
    <source>
        <dbReference type="Proteomes" id="UP001419268"/>
    </source>
</evidence>
<dbReference type="EMBL" id="JBBNAG010000007">
    <property type="protein sequence ID" value="KAK9119677.1"/>
    <property type="molecule type" value="Genomic_DNA"/>
</dbReference>